<dbReference type="AlphaFoldDB" id="A0A4R4Q9Y9"/>
<comment type="caution">
    <text evidence="2">The sequence shown here is derived from an EMBL/GenBank/DDBJ whole genome shotgun (WGS) entry which is preliminary data.</text>
</comment>
<dbReference type="InterPro" id="IPR041413">
    <property type="entry name" value="MLTR_LBD"/>
</dbReference>
<evidence type="ECO:0000313" key="2">
    <source>
        <dbReference type="EMBL" id="TDC32107.1"/>
    </source>
</evidence>
<dbReference type="GO" id="GO:0003677">
    <property type="term" value="F:DNA binding"/>
    <property type="evidence" value="ECO:0007669"/>
    <property type="project" value="InterPro"/>
</dbReference>
<sequence>MSNLRELGEFLKARRAELTPRDVGLPETRQRRRVPGLRREEVALLGAISTTHYTRLEQGRVAVTGPVLGTLAQVLRLTVAQRNQLFELAGNEVFQRRYRRARQIVQPHLQRLLNELPAIPAFVLGRRTDILAWNAMAAALVTDFGSIPPKHRSYVRLLFTDPAMRTLYPDWENVARRAVAQLRTEAAGTPGDPRMSTLVGELSTRDEQFRTWWGTDAVPGRGVGAKNLNHPLVGALTLEWDTLTSAADPEQHLIVWTAEPGSPSDDSLRVLASWTAGAFTPEGDP</sequence>
<dbReference type="Proteomes" id="UP000295075">
    <property type="component" value="Unassembled WGS sequence"/>
</dbReference>
<dbReference type="Gene3D" id="3.30.450.180">
    <property type="match status" value="1"/>
</dbReference>
<protein>
    <submittedName>
        <fullName evidence="2">XRE family transcriptional regulator</fullName>
    </submittedName>
</protein>
<dbReference type="Gene3D" id="1.10.260.40">
    <property type="entry name" value="lambda repressor-like DNA-binding domains"/>
    <property type="match status" value="1"/>
</dbReference>
<keyword evidence="3" id="KW-1185">Reference proteome</keyword>
<evidence type="ECO:0000259" key="1">
    <source>
        <dbReference type="SMART" id="SM00530"/>
    </source>
</evidence>
<dbReference type="InterPro" id="IPR010982">
    <property type="entry name" value="Lambda_DNA-bd_dom_sf"/>
</dbReference>
<name>A0A4R4Q9Y9_9ACTN</name>
<dbReference type="OrthoDB" id="3212310at2"/>
<accession>A0A4R4Q9Y9</accession>
<proteinExistence type="predicted"/>
<dbReference type="EMBL" id="SMKA01000026">
    <property type="protein sequence ID" value="TDC32107.1"/>
    <property type="molecule type" value="Genomic_DNA"/>
</dbReference>
<reference evidence="2 3" key="1">
    <citation type="submission" date="2019-03" db="EMBL/GenBank/DDBJ databases">
        <title>Draft genome sequences of novel Actinobacteria.</title>
        <authorList>
            <person name="Sahin N."/>
            <person name="Ay H."/>
            <person name="Saygin H."/>
        </authorList>
    </citation>
    <scope>NUCLEOTIDE SEQUENCE [LARGE SCALE GENOMIC DNA]</scope>
    <source>
        <strain evidence="2 3">JCM 30547</strain>
    </source>
</reference>
<dbReference type="CDD" id="cd00093">
    <property type="entry name" value="HTH_XRE"/>
    <property type="match status" value="1"/>
</dbReference>
<dbReference type="Pfam" id="PF17765">
    <property type="entry name" value="MLTR_LBD"/>
    <property type="match status" value="1"/>
</dbReference>
<dbReference type="InterPro" id="IPR001387">
    <property type="entry name" value="Cro/C1-type_HTH"/>
</dbReference>
<gene>
    <name evidence="2" type="ORF">E1261_09395</name>
</gene>
<dbReference type="PANTHER" id="PTHR35010:SF2">
    <property type="entry name" value="BLL4672 PROTEIN"/>
    <property type="match status" value="1"/>
</dbReference>
<evidence type="ECO:0000313" key="3">
    <source>
        <dbReference type="Proteomes" id="UP000295075"/>
    </source>
</evidence>
<dbReference type="RefSeq" id="WP_132404858.1">
    <property type="nucleotide sequence ID" value="NZ_SMKA01000026.1"/>
</dbReference>
<organism evidence="2 3">
    <name type="scientific">Kribbella albertanoniae</name>
    <dbReference type="NCBI Taxonomy" id="1266829"/>
    <lineage>
        <taxon>Bacteria</taxon>
        <taxon>Bacillati</taxon>
        <taxon>Actinomycetota</taxon>
        <taxon>Actinomycetes</taxon>
        <taxon>Propionibacteriales</taxon>
        <taxon>Kribbellaceae</taxon>
        <taxon>Kribbella</taxon>
    </lineage>
</organism>
<dbReference type="PANTHER" id="PTHR35010">
    <property type="entry name" value="BLL4672 PROTEIN-RELATED"/>
    <property type="match status" value="1"/>
</dbReference>
<feature type="domain" description="HTH cro/C1-type" evidence="1">
    <location>
        <begin position="10"/>
        <end position="82"/>
    </location>
</feature>
<dbReference type="SMART" id="SM00530">
    <property type="entry name" value="HTH_XRE"/>
    <property type="match status" value="1"/>
</dbReference>